<sequence>MGRSLDEILDLCLDEMKRGASVEQCLSLYPEHAATLEPLLRVGKDISELPRVEPRKEAINVALLDLGAAIASETRKRSRYGKLFLGSVLVHPSLVRAVGFALVLIVLIWGLGSLSARSVPGDLLYPLKLTRERVRYVLTRSPEGRAELHMVFAELRLGELAEIGEERGTLDESLLRTLLVESMLALDEANAADEQWFRIFAAKLNGFIASVASDANV</sequence>
<dbReference type="Proteomes" id="UP000051124">
    <property type="component" value="Unassembled WGS sequence"/>
</dbReference>
<feature type="domain" description="DUF5667" evidence="2">
    <location>
        <begin position="118"/>
        <end position="166"/>
    </location>
</feature>
<keyword evidence="1" id="KW-0812">Transmembrane</keyword>
<evidence type="ECO:0000313" key="3">
    <source>
        <dbReference type="EMBL" id="KPJ48511.1"/>
    </source>
</evidence>
<dbReference type="Pfam" id="PF18915">
    <property type="entry name" value="DUF5667"/>
    <property type="match status" value="1"/>
</dbReference>
<keyword evidence="1" id="KW-1133">Transmembrane helix</keyword>
<comment type="caution">
    <text evidence="3">The sequence shown here is derived from an EMBL/GenBank/DDBJ whole genome shotgun (WGS) entry which is preliminary data.</text>
</comment>
<organism evidence="3 4">
    <name type="scientific">candidate division TA06 bacterium DG_26</name>
    <dbReference type="NCBI Taxonomy" id="1703771"/>
    <lineage>
        <taxon>Bacteria</taxon>
        <taxon>Bacteria division TA06</taxon>
    </lineage>
</organism>
<dbReference type="AlphaFoldDB" id="A0A0S7WEH4"/>
<evidence type="ECO:0000259" key="2">
    <source>
        <dbReference type="Pfam" id="PF18915"/>
    </source>
</evidence>
<gene>
    <name evidence="3" type="ORF">AMJ40_07360</name>
</gene>
<dbReference type="EMBL" id="LIZT01000113">
    <property type="protein sequence ID" value="KPJ48511.1"/>
    <property type="molecule type" value="Genomic_DNA"/>
</dbReference>
<proteinExistence type="predicted"/>
<reference evidence="3 4" key="1">
    <citation type="journal article" date="2015" name="Microbiome">
        <title>Genomic resolution of linkages in carbon, nitrogen, and sulfur cycling among widespread estuary sediment bacteria.</title>
        <authorList>
            <person name="Baker B.J."/>
            <person name="Lazar C.S."/>
            <person name="Teske A.P."/>
            <person name="Dick G.J."/>
        </authorList>
    </citation>
    <scope>NUCLEOTIDE SEQUENCE [LARGE SCALE GENOMIC DNA]</scope>
    <source>
        <strain evidence="3">DG_26</strain>
    </source>
</reference>
<protein>
    <recommendedName>
        <fullName evidence="2">DUF5667 domain-containing protein</fullName>
    </recommendedName>
</protein>
<accession>A0A0S7WEH4</accession>
<name>A0A0S7WEH4_UNCT6</name>
<dbReference type="InterPro" id="IPR043725">
    <property type="entry name" value="DUF5667"/>
</dbReference>
<feature type="transmembrane region" description="Helical" evidence="1">
    <location>
        <begin position="83"/>
        <end position="111"/>
    </location>
</feature>
<evidence type="ECO:0000313" key="4">
    <source>
        <dbReference type="Proteomes" id="UP000051124"/>
    </source>
</evidence>
<keyword evidence="1" id="KW-0472">Membrane</keyword>
<evidence type="ECO:0000256" key="1">
    <source>
        <dbReference type="SAM" id="Phobius"/>
    </source>
</evidence>